<evidence type="ECO:0000313" key="3">
    <source>
        <dbReference type="Proteomes" id="UP000051813"/>
    </source>
</evidence>
<dbReference type="EMBL" id="AYYK01000004">
    <property type="protein sequence ID" value="KRM79482.1"/>
    <property type="molecule type" value="Genomic_DNA"/>
</dbReference>
<proteinExistence type="predicted"/>
<dbReference type="RefSeq" id="WP_057755813.1">
    <property type="nucleotide sequence ID" value="NZ_AYYK01000004.1"/>
</dbReference>
<organism evidence="2 3">
    <name type="scientific">Lapidilactobacillus dextrinicus DSM 20335</name>
    <dbReference type="NCBI Taxonomy" id="1423738"/>
    <lineage>
        <taxon>Bacteria</taxon>
        <taxon>Bacillati</taxon>
        <taxon>Bacillota</taxon>
        <taxon>Bacilli</taxon>
        <taxon>Lactobacillales</taxon>
        <taxon>Lactobacillaceae</taxon>
        <taxon>Lapidilactobacillus</taxon>
    </lineage>
</organism>
<gene>
    <name evidence="2" type="ORF">FC84_GL001662</name>
</gene>
<accession>A0A0R2BJS7</accession>
<dbReference type="PATRIC" id="fig|1423738.3.peg.1687"/>
<reference evidence="2 3" key="1">
    <citation type="journal article" date="2015" name="Genome Announc.">
        <title>Expanding the biotechnology potential of lactobacilli through comparative genomics of 213 strains and associated genera.</title>
        <authorList>
            <person name="Sun Z."/>
            <person name="Harris H.M."/>
            <person name="McCann A."/>
            <person name="Guo C."/>
            <person name="Argimon S."/>
            <person name="Zhang W."/>
            <person name="Yang X."/>
            <person name="Jeffery I.B."/>
            <person name="Cooney J.C."/>
            <person name="Kagawa T.F."/>
            <person name="Liu W."/>
            <person name="Song Y."/>
            <person name="Salvetti E."/>
            <person name="Wrobel A."/>
            <person name="Rasinkangas P."/>
            <person name="Parkhill J."/>
            <person name="Rea M.C."/>
            <person name="O'Sullivan O."/>
            <person name="Ritari J."/>
            <person name="Douillard F.P."/>
            <person name="Paul Ross R."/>
            <person name="Yang R."/>
            <person name="Briner A.E."/>
            <person name="Felis G.E."/>
            <person name="de Vos W.M."/>
            <person name="Barrangou R."/>
            <person name="Klaenhammer T.R."/>
            <person name="Caufield P.W."/>
            <person name="Cui Y."/>
            <person name="Zhang H."/>
            <person name="O'Toole P.W."/>
        </authorList>
    </citation>
    <scope>NUCLEOTIDE SEQUENCE [LARGE SCALE GENOMIC DNA]</scope>
    <source>
        <strain evidence="2 3">DSM 20335</strain>
    </source>
</reference>
<dbReference type="AlphaFoldDB" id="A0A0R2BJS7"/>
<dbReference type="STRING" id="1423738.FC84_GL001662"/>
<dbReference type="InterPro" id="IPR021145">
    <property type="entry name" value="Portal_protein_SPP1_Gp6-like"/>
</dbReference>
<dbReference type="OrthoDB" id="1697867at2"/>
<protein>
    <submittedName>
        <fullName evidence="2">Portal protein</fullName>
    </submittedName>
</protein>
<evidence type="ECO:0000313" key="2">
    <source>
        <dbReference type="EMBL" id="KRM79482.1"/>
    </source>
</evidence>
<comment type="caution">
    <text evidence="2">The sequence shown here is derived from an EMBL/GenBank/DDBJ whole genome shotgun (WGS) entry which is preliminary data.</text>
</comment>
<dbReference type="Pfam" id="PF05133">
    <property type="entry name" value="SPP1_portal"/>
    <property type="match status" value="1"/>
</dbReference>
<name>A0A0R2BJS7_9LACO</name>
<keyword evidence="3" id="KW-1185">Reference proteome</keyword>
<sequence>MLNPLLSDDPNTIASSLKQAIRLDKNSPTKKTAREGMRYYDHENDILKNRIFYIDDDNELREDKYASNTKIPHGFFPEIVDQKTQVLLSNPLTFDCEDDSLKQELETYYDEDFQVFLQDTVTSASQKGYEYIFARTTAEDRLTFQIADSLTVFPVYDDTNQLKRIVRNIDKDIVKNGRKLIIHLAEVWDDKQVWFFKAEGTKNYQLNTDITLNPRPHVVAVRDDGSLLRRDYGVIPFYRYKNNAKETNDLKPIKALIDDYDIMNAFLSNNLQDFTEAIYVVKGYDGDDLSKLRQNIRAKKTVGVDADGGVEIQTVNIPVEGRKTKMEIDKANIYKFGMAFDSTQIGDGNITNVVIKSRYSLLNMKVNKTEVRIRALLKWINQMVVADINRRKNTAYDPADVSFEFTRELMVNETDIAANKKTAAETKQVMIATILEAAPQLPDDEILRLICEQFDLDFDEIKDELEEEPYTQGLASGTDREVINDATVGQVATGTGEVDPETVQKD</sequence>
<feature type="region of interest" description="Disordered" evidence="1">
    <location>
        <begin position="468"/>
        <end position="506"/>
    </location>
</feature>
<evidence type="ECO:0000256" key="1">
    <source>
        <dbReference type="SAM" id="MobiDB-lite"/>
    </source>
</evidence>
<dbReference type="Proteomes" id="UP000051813">
    <property type="component" value="Unassembled WGS sequence"/>
</dbReference>